<evidence type="ECO:0000256" key="2">
    <source>
        <dbReference type="ARBA" id="ARBA00007362"/>
    </source>
</evidence>
<evidence type="ECO:0000259" key="7">
    <source>
        <dbReference type="Pfam" id="PF00892"/>
    </source>
</evidence>
<keyword evidence="3 6" id="KW-0812">Transmembrane</keyword>
<keyword evidence="5 6" id="KW-0472">Membrane</keyword>
<comment type="subcellular location">
    <subcellularLocation>
        <location evidence="1">Endomembrane system</location>
        <topology evidence="1">Multi-pass membrane protein</topology>
    </subcellularLocation>
</comment>
<gene>
    <name evidence="8" type="ORF">SAMN04488127_1044</name>
</gene>
<organism evidence="8 9">
    <name type="scientific">Bhargavaea ginsengi</name>
    <dbReference type="NCBI Taxonomy" id="426757"/>
    <lineage>
        <taxon>Bacteria</taxon>
        <taxon>Bacillati</taxon>
        <taxon>Bacillota</taxon>
        <taxon>Bacilli</taxon>
        <taxon>Bacillales</taxon>
        <taxon>Caryophanaceae</taxon>
        <taxon>Bhargavaea</taxon>
    </lineage>
</organism>
<evidence type="ECO:0000256" key="1">
    <source>
        <dbReference type="ARBA" id="ARBA00004127"/>
    </source>
</evidence>
<dbReference type="SUPFAM" id="SSF103481">
    <property type="entry name" value="Multidrug resistance efflux transporter EmrE"/>
    <property type="match status" value="1"/>
</dbReference>
<feature type="transmembrane region" description="Helical" evidence="6">
    <location>
        <begin position="267"/>
        <end position="286"/>
    </location>
</feature>
<dbReference type="Pfam" id="PF00892">
    <property type="entry name" value="EamA"/>
    <property type="match status" value="1"/>
</dbReference>
<evidence type="ECO:0000256" key="5">
    <source>
        <dbReference type="ARBA" id="ARBA00023136"/>
    </source>
</evidence>
<keyword evidence="9" id="KW-1185">Reference proteome</keyword>
<evidence type="ECO:0000256" key="3">
    <source>
        <dbReference type="ARBA" id="ARBA00022692"/>
    </source>
</evidence>
<feature type="transmembrane region" description="Helical" evidence="6">
    <location>
        <begin position="179"/>
        <end position="199"/>
    </location>
</feature>
<dbReference type="PROSITE" id="PS51257">
    <property type="entry name" value="PROKAR_LIPOPROTEIN"/>
    <property type="match status" value="1"/>
</dbReference>
<dbReference type="InterPro" id="IPR000620">
    <property type="entry name" value="EamA_dom"/>
</dbReference>
<feature type="transmembrane region" description="Helical" evidence="6">
    <location>
        <begin position="38"/>
        <end position="56"/>
    </location>
</feature>
<dbReference type="Proteomes" id="UP000199200">
    <property type="component" value="Unassembled WGS sequence"/>
</dbReference>
<sequence>MPKWIYPVMIAVGSSCYGILSTNIKLAMNAGFTASEAVTAQYMTGFFLALILFAAINRRLPNLKGASALIPAGVFTAATGIVYGKSLIYLPASLAVVLLFQFTWIGMLIDCIARKRLPNRGELLSLVLLFAGTVLAAGLIGTDLTGIPWQGWAWGMAAALTFSLFIFSNRKSVEGMDTLTRMLVTSFVAVIVISVFQSPEILWNGSLPDGLWMYGLLLGVFGIIAPVALFGMAVPHVGSGMSSILSSAELPVAVTVSVLLLNEPFSGLQLAGIIVILIGMIVPTLFERRRSAPPAVTEST</sequence>
<dbReference type="PANTHER" id="PTHR32322:SF2">
    <property type="entry name" value="EAMA DOMAIN-CONTAINING PROTEIN"/>
    <property type="match status" value="1"/>
</dbReference>
<evidence type="ECO:0000313" key="9">
    <source>
        <dbReference type="Proteomes" id="UP000199200"/>
    </source>
</evidence>
<evidence type="ECO:0000256" key="4">
    <source>
        <dbReference type="ARBA" id="ARBA00022989"/>
    </source>
</evidence>
<dbReference type="STRING" id="426757.SAMN04488127_1044"/>
<evidence type="ECO:0000313" key="8">
    <source>
        <dbReference type="EMBL" id="SEJ00971.1"/>
    </source>
</evidence>
<feature type="transmembrane region" description="Helical" evidence="6">
    <location>
        <begin position="123"/>
        <end position="141"/>
    </location>
</feature>
<dbReference type="InterPro" id="IPR050638">
    <property type="entry name" value="AA-Vitamin_Transporters"/>
</dbReference>
<feature type="transmembrane region" description="Helical" evidence="6">
    <location>
        <begin position="244"/>
        <end position="261"/>
    </location>
</feature>
<feature type="transmembrane region" description="Helical" evidence="6">
    <location>
        <begin position="89"/>
        <end position="111"/>
    </location>
</feature>
<feature type="transmembrane region" description="Helical" evidence="6">
    <location>
        <begin position="147"/>
        <end position="167"/>
    </location>
</feature>
<accession>A0A1H6V8T6</accession>
<dbReference type="OrthoDB" id="3180815at2"/>
<name>A0A1H6V8T6_9BACL</name>
<keyword evidence="4 6" id="KW-1133">Transmembrane helix</keyword>
<evidence type="ECO:0000256" key="6">
    <source>
        <dbReference type="SAM" id="Phobius"/>
    </source>
</evidence>
<proteinExistence type="inferred from homology"/>
<dbReference type="PANTHER" id="PTHR32322">
    <property type="entry name" value="INNER MEMBRANE TRANSPORTER"/>
    <property type="match status" value="1"/>
</dbReference>
<feature type="domain" description="EamA" evidence="7">
    <location>
        <begin position="151"/>
        <end position="282"/>
    </location>
</feature>
<reference evidence="9" key="1">
    <citation type="submission" date="2016-10" db="EMBL/GenBank/DDBJ databases">
        <authorList>
            <person name="Varghese N."/>
            <person name="Submissions S."/>
        </authorList>
    </citation>
    <scope>NUCLEOTIDE SEQUENCE [LARGE SCALE GENOMIC DNA]</scope>
    <source>
        <strain evidence="9">CGMCC 1.6763</strain>
    </source>
</reference>
<protein>
    <submittedName>
        <fullName evidence="8">Threonine/homoserine efflux transporter RhtA</fullName>
    </submittedName>
</protein>
<dbReference type="GO" id="GO:0016020">
    <property type="term" value="C:membrane"/>
    <property type="evidence" value="ECO:0007669"/>
    <property type="project" value="UniProtKB-SubCell"/>
</dbReference>
<dbReference type="InterPro" id="IPR037185">
    <property type="entry name" value="EmrE-like"/>
</dbReference>
<feature type="transmembrane region" description="Helical" evidence="6">
    <location>
        <begin position="211"/>
        <end position="232"/>
    </location>
</feature>
<comment type="similarity">
    <text evidence="2">Belongs to the EamA transporter family.</text>
</comment>
<dbReference type="AlphaFoldDB" id="A0A1H6V8T6"/>
<dbReference type="RefSeq" id="WP_092050636.1">
    <property type="nucleotide sequence ID" value="NZ_FNZF01000001.1"/>
</dbReference>
<dbReference type="EMBL" id="FNZF01000001">
    <property type="protein sequence ID" value="SEJ00971.1"/>
    <property type="molecule type" value="Genomic_DNA"/>
</dbReference>
<feature type="transmembrane region" description="Helical" evidence="6">
    <location>
        <begin position="63"/>
        <end position="83"/>
    </location>
</feature>